<keyword evidence="7" id="KW-0732">Signal</keyword>
<dbReference type="EC" id="2.3.1.-" evidence="8"/>
<dbReference type="PANTHER" id="PTHR30606">
    <property type="entry name" value="LIPID A BIOSYNTHESIS LAUROYL ACYLTRANSFERASE"/>
    <property type="match status" value="1"/>
</dbReference>
<keyword evidence="4 8" id="KW-0808">Transferase</keyword>
<feature type="signal peptide" evidence="7">
    <location>
        <begin position="1"/>
        <end position="21"/>
    </location>
</feature>
<evidence type="ECO:0000256" key="3">
    <source>
        <dbReference type="ARBA" id="ARBA00022519"/>
    </source>
</evidence>
<dbReference type="EMBL" id="UGQE01000004">
    <property type="protein sequence ID" value="STZ14680.1"/>
    <property type="molecule type" value="Genomic_DNA"/>
</dbReference>
<evidence type="ECO:0000256" key="7">
    <source>
        <dbReference type="SAM" id="SignalP"/>
    </source>
</evidence>
<keyword evidence="6 8" id="KW-0012">Acyltransferase</keyword>
<comment type="subcellular location">
    <subcellularLocation>
        <location evidence="1">Cell inner membrane</location>
    </subcellularLocation>
</comment>
<dbReference type="GO" id="GO:0005886">
    <property type="term" value="C:plasma membrane"/>
    <property type="evidence" value="ECO:0007669"/>
    <property type="project" value="UniProtKB-SubCell"/>
</dbReference>
<evidence type="ECO:0000313" key="8">
    <source>
        <dbReference type="EMBL" id="STZ14680.1"/>
    </source>
</evidence>
<evidence type="ECO:0000256" key="4">
    <source>
        <dbReference type="ARBA" id="ARBA00022679"/>
    </source>
</evidence>
<dbReference type="AlphaFoldDB" id="A0A378RB56"/>
<reference evidence="8 9" key="1">
    <citation type="submission" date="2018-06" db="EMBL/GenBank/DDBJ databases">
        <authorList>
            <consortium name="Pathogen Informatics"/>
            <person name="Doyle S."/>
        </authorList>
    </citation>
    <scope>NUCLEOTIDE SEQUENCE [LARGE SCALE GENOMIC DNA]</scope>
    <source>
        <strain evidence="8 9">NCTC10293</strain>
    </source>
</reference>
<evidence type="ECO:0000256" key="1">
    <source>
        <dbReference type="ARBA" id="ARBA00004533"/>
    </source>
</evidence>
<name>A0A378RB56_9GAMM</name>
<dbReference type="CDD" id="cd07984">
    <property type="entry name" value="LPLAT_LABLAT-like"/>
    <property type="match status" value="1"/>
</dbReference>
<dbReference type="PIRSF" id="PIRSF026649">
    <property type="entry name" value="MsbB"/>
    <property type="match status" value="1"/>
</dbReference>
<dbReference type="InterPro" id="IPR004960">
    <property type="entry name" value="LipA_acyltrans"/>
</dbReference>
<dbReference type="Proteomes" id="UP000255279">
    <property type="component" value="Unassembled WGS sequence"/>
</dbReference>
<accession>A0A378RB56</accession>
<dbReference type="GO" id="GO:0016746">
    <property type="term" value="F:acyltransferase activity"/>
    <property type="evidence" value="ECO:0007669"/>
    <property type="project" value="UniProtKB-KW"/>
</dbReference>
<proteinExistence type="predicted"/>
<evidence type="ECO:0000256" key="6">
    <source>
        <dbReference type="ARBA" id="ARBA00023315"/>
    </source>
</evidence>
<keyword evidence="2" id="KW-1003">Cell membrane</keyword>
<evidence type="ECO:0000256" key="5">
    <source>
        <dbReference type="ARBA" id="ARBA00023136"/>
    </source>
</evidence>
<protein>
    <submittedName>
        <fullName evidence="8">Lipid A biosynthesis lauroyl acyltransferase</fullName>
        <ecNumber evidence="8">2.3.1.-</ecNumber>
    </submittedName>
</protein>
<organism evidence="8 9">
    <name type="scientific">Moraxella caviae</name>
    <dbReference type="NCBI Taxonomy" id="34060"/>
    <lineage>
        <taxon>Bacteria</taxon>
        <taxon>Pseudomonadati</taxon>
        <taxon>Pseudomonadota</taxon>
        <taxon>Gammaproteobacteria</taxon>
        <taxon>Moraxellales</taxon>
        <taxon>Moraxellaceae</taxon>
        <taxon>Moraxella</taxon>
    </lineage>
</organism>
<keyword evidence="5" id="KW-0472">Membrane</keyword>
<dbReference type="GO" id="GO:0009247">
    <property type="term" value="P:glycolipid biosynthetic process"/>
    <property type="evidence" value="ECO:0007669"/>
    <property type="project" value="UniProtKB-ARBA"/>
</dbReference>
<dbReference type="PANTHER" id="PTHR30606:SF10">
    <property type="entry name" value="PHOSPHATIDYLINOSITOL MANNOSIDE ACYLTRANSFERASE"/>
    <property type="match status" value="1"/>
</dbReference>
<feature type="chain" id="PRO_5016995225" evidence="7">
    <location>
        <begin position="22"/>
        <end position="303"/>
    </location>
</feature>
<keyword evidence="3" id="KW-0997">Cell inner membrane</keyword>
<sequence length="303" mass="33661">MMFAWLKFVPMSVLTTVARMAAILARNANASIYRSIHTNLALIYPAMPDDQRDALAKEALTNQLISTVHSAKSWAMPPAWSVAQIKDVHGFDILQRGLANPKGMLAVVPHIGTWEMMNAWINQFGKPTIMYKPSNNVKLDEFVLQGRQRLNATLVPTDGSGVKAIFKTLKQGSFSVVLPDHVPDRNSGEIAPFFGVPTLTGTLVPKLAHKTGCALVGLACIRRTDGQGFDVFCYDLADPNLRDADIYTATSALNTAMQRMIEPHLAHYMWGYRRFKFTPFGENPYLLPFDELHKLALKHHANG</sequence>
<evidence type="ECO:0000313" key="9">
    <source>
        <dbReference type="Proteomes" id="UP000255279"/>
    </source>
</evidence>
<evidence type="ECO:0000256" key="2">
    <source>
        <dbReference type="ARBA" id="ARBA00022475"/>
    </source>
</evidence>
<gene>
    <name evidence="8" type="primary">htrB_2</name>
    <name evidence="8" type="ORF">NCTC10293_02277</name>
</gene>
<dbReference type="Pfam" id="PF03279">
    <property type="entry name" value="Lip_A_acyltrans"/>
    <property type="match status" value="1"/>
</dbReference>